<evidence type="ECO:0000313" key="3">
    <source>
        <dbReference type="Proteomes" id="UP000054498"/>
    </source>
</evidence>
<protein>
    <submittedName>
        <fullName evidence="2">Uncharacterized protein</fullName>
    </submittedName>
</protein>
<dbReference type="OrthoDB" id="530247at2759"/>
<dbReference type="Proteomes" id="UP000054498">
    <property type="component" value="Unassembled WGS sequence"/>
</dbReference>
<evidence type="ECO:0000256" key="1">
    <source>
        <dbReference type="SAM" id="SignalP"/>
    </source>
</evidence>
<dbReference type="AlphaFoldDB" id="A0A0D2NID0"/>
<dbReference type="EMBL" id="KK100629">
    <property type="protein sequence ID" value="KIZ04651.1"/>
    <property type="molecule type" value="Genomic_DNA"/>
</dbReference>
<proteinExistence type="predicted"/>
<feature type="chain" id="PRO_5002259708" evidence="1">
    <location>
        <begin position="26"/>
        <end position="268"/>
    </location>
</feature>
<name>A0A0D2NID0_9CHLO</name>
<dbReference type="RefSeq" id="XP_013903670.1">
    <property type="nucleotide sequence ID" value="XM_014048216.1"/>
</dbReference>
<keyword evidence="3" id="KW-1185">Reference proteome</keyword>
<keyword evidence="1" id="KW-0732">Signal</keyword>
<accession>A0A0D2NID0</accession>
<evidence type="ECO:0000313" key="2">
    <source>
        <dbReference type="EMBL" id="KIZ04651.1"/>
    </source>
</evidence>
<gene>
    <name evidence="2" type="ORF">MNEG_3307</name>
</gene>
<reference evidence="2 3" key="1">
    <citation type="journal article" date="2013" name="BMC Genomics">
        <title>Reconstruction of the lipid metabolism for the microalga Monoraphidium neglectum from its genome sequence reveals characteristics suitable for biofuel production.</title>
        <authorList>
            <person name="Bogen C."/>
            <person name="Al-Dilaimi A."/>
            <person name="Albersmeier A."/>
            <person name="Wichmann J."/>
            <person name="Grundmann M."/>
            <person name="Rupp O."/>
            <person name="Lauersen K.J."/>
            <person name="Blifernez-Klassen O."/>
            <person name="Kalinowski J."/>
            <person name="Goesmann A."/>
            <person name="Mussgnug J.H."/>
            <person name="Kruse O."/>
        </authorList>
    </citation>
    <scope>NUCLEOTIDE SEQUENCE [LARGE SCALE GENOMIC DNA]</scope>
    <source>
        <strain evidence="2 3">SAG 48.87</strain>
    </source>
</reference>
<organism evidence="2 3">
    <name type="scientific">Monoraphidium neglectum</name>
    <dbReference type="NCBI Taxonomy" id="145388"/>
    <lineage>
        <taxon>Eukaryota</taxon>
        <taxon>Viridiplantae</taxon>
        <taxon>Chlorophyta</taxon>
        <taxon>core chlorophytes</taxon>
        <taxon>Chlorophyceae</taxon>
        <taxon>CS clade</taxon>
        <taxon>Sphaeropleales</taxon>
        <taxon>Selenastraceae</taxon>
        <taxon>Monoraphidium</taxon>
    </lineage>
</organism>
<sequence length="268" mass="29937">MGDSQAFRLMRAMLLVLSKVPGITCTMTADEAHLRTAYYNVSDTVAGGLSCSGCDSFRATCKGANNSVEIEYLRLEYTLDFELSTAARMHFAGKCNHSQLPPCKWFWNTQQFLFEGYLRQRQPPPDHIHIFQNMHDCARRSLVDHRRDLSWFVNLLNATLLPGTTVHFWEAPHPNGAKQSEAWRNVTSPTCMRGMNDAVKQAIIPFVERTALAPNASAKSGHAAWYGAFDLFSPTGARLDLNVDGVHMRPDWYETLAHALIAGTCSLG</sequence>
<dbReference type="GeneID" id="25736185"/>
<dbReference type="KEGG" id="mng:MNEG_3307"/>
<feature type="signal peptide" evidence="1">
    <location>
        <begin position="1"/>
        <end position="25"/>
    </location>
</feature>